<dbReference type="Gene3D" id="3.40.50.300">
    <property type="entry name" value="P-loop containing nucleotide triphosphate hydrolases"/>
    <property type="match status" value="1"/>
</dbReference>
<dbReference type="SUPFAM" id="SSF52540">
    <property type="entry name" value="P-loop containing nucleoside triphosphate hydrolases"/>
    <property type="match status" value="1"/>
</dbReference>
<dbReference type="PROSITE" id="PS50893">
    <property type="entry name" value="ABC_TRANSPORTER_2"/>
    <property type="match status" value="1"/>
</dbReference>
<dbReference type="PANTHER" id="PTHR45772:SF7">
    <property type="entry name" value="AMINO ACID ABC TRANSPORTER ATP-BINDING PROTEIN"/>
    <property type="match status" value="1"/>
</dbReference>
<dbReference type="InterPro" id="IPR032823">
    <property type="entry name" value="BCA_ABC_TP_C"/>
</dbReference>
<name>A0ABW0PD46_9HYPH</name>
<evidence type="ECO:0000313" key="5">
    <source>
        <dbReference type="EMBL" id="MFC5509437.1"/>
    </source>
</evidence>
<organism evidence="5 6">
    <name type="scientific">Bosea massiliensis</name>
    <dbReference type="NCBI Taxonomy" id="151419"/>
    <lineage>
        <taxon>Bacteria</taxon>
        <taxon>Pseudomonadati</taxon>
        <taxon>Pseudomonadota</taxon>
        <taxon>Alphaproteobacteria</taxon>
        <taxon>Hyphomicrobiales</taxon>
        <taxon>Boseaceae</taxon>
        <taxon>Bosea</taxon>
    </lineage>
</organism>
<feature type="domain" description="ABC transporter" evidence="4">
    <location>
        <begin position="6"/>
        <end position="253"/>
    </location>
</feature>
<proteinExistence type="predicted"/>
<keyword evidence="1" id="KW-0813">Transport</keyword>
<evidence type="ECO:0000313" key="6">
    <source>
        <dbReference type="Proteomes" id="UP001596060"/>
    </source>
</evidence>
<keyword evidence="2" id="KW-0547">Nucleotide-binding</keyword>
<dbReference type="CDD" id="cd03219">
    <property type="entry name" value="ABC_Mj1267_LivG_branched"/>
    <property type="match status" value="1"/>
</dbReference>
<evidence type="ECO:0000256" key="2">
    <source>
        <dbReference type="ARBA" id="ARBA00022741"/>
    </source>
</evidence>
<dbReference type="InterPro" id="IPR027417">
    <property type="entry name" value="P-loop_NTPase"/>
</dbReference>
<dbReference type="InterPro" id="IPR003439">
    <property type="entry name" value="ABC_transporter-like_ATP-bd"/>
</dbReference>
<accession>A0ABW0PD46</accession>
<dbReference type="SMART" id="SM00382">
    <property type="entry name" value="AAA"/>
    <property type="match status" value="1"/>
</dbReference>
<dbReference type="PANTHER" id="PTHR45772">
    <property type="entry name" value="CONSERVED COMPONENT OF ABC TRANSPORTER FOR NATURAL AMINO ACIDS-RELATED"/>
    <property type="match status" value="1"/>
</dbReference>
<dbReference type="Proteomes" id="UP001596060">
    <property type="component" value="Unassembled WGS sequence"/>
</dbReference>
<evidence type="ECO:0000259" key="4">
    <source>
        <dbReference type="PROSITE" id="PS50893"/>
    </source>
</evidence>
<keyword evidence="3 5" id="KW-0067">ATP-binding</keyword>
<keyword evidence="6" id="KW-1185">Reference proteome</keyword>
<dbReference type="InterPro" id="IPR051120">
    <property type="entry name" value="ABC_AA/LPS_Transport"/>
</dbReference>
<protein>
    <submittedName>
        <fullName evidence="5">ABC transporter ATP-binding protein</fullName>
    </submittedName>
</protein>
<dbReference type="GO" id="GO:0005524">
    <property type="term" value="F:ATP binding"/>
    <property type="evidence" value="ECO:0007669"/>
    <property type="project" value="UniProtKB-KW"/>
</dbReference>
<reference evidence="6" key="1">
    <citation type="journal article" date="2019" name="Int. J. Syst. Evol. Microbiol.">
        <title>The Global Catalogue of Microorganisms (GCM) 10K type strain sequencing project: providing services to taxonomists for standard genome sequencing and annotation.</title>
        <authorList>
            <consortium name="The Broad Institute Genomics Platform"/>
            <consortium name="The Broad Institute Genome Sequencing Center for Infectious Disease"/>
            <person name="Wu L."/>
            <person name="Ma J."/>
        </authorList>
    </citation>
    <scope>NUCLEOTIDE SEQUENCE [LARGE SCALE GENOMIC DNA]</scope>
    <source>
        <strain evidence="6">CCUG 43117</strain>
    </source>
</reference>
<dbReference type="Pfam" id="PF12399">
    <property type="entry name" value="BCA_ABC_TP_C"/>
    <property type="match status" value="1"/>
</dbReference>
<sequence length="260" mass="27377">MTRIALEALRLSKSFGGVQAVREASFSVPEGSLCALIGPNGAGKSSIFNLITAVYSPSSGEAKLFGESLSVLSPARIASLGLVRTFQSARVFPGMDSRQNVLAGAWMHSGSPALAQFLWLPSARRAERELAARADALLELGGLAPYRNVAATDLPMGAQKTLEVLRALMARPKVLLLDEPAAGLNDTETADLCGLLLAVRATGVTVLIVEHNMSLVMSIADQVVVLDAGLVVADGSPSDIRRNQRVIEAYVGRNEEVALA</sequence>
<comment type="caution">
    <text evidence="5">The sequence shown here is derived from an EMBL/GenBank/DDBJ whole genome shotgun (WGS) entry which is preliminary data.</text>
</comment>
<evidence type="ECO:0000256" key="1">
    <source>
        <dbReference type="ARBA" id="ARBA00022448"/>
    </source>
</evidence>
<gene>
    <name evidence="5" type="ORF">ACFPN9_29930</name>
</gene>
<dbReference type="InterPro" id="IPR003593">
    <property type="entry name" value="AAA+_ATPase"/>
</dbReference>
<dbReference type="EMBL" id="JBHSLU010000164">
    <property type="protein sequence ID" value="MFC5509437.1"/>
    <property type="molecule type" value="Genomic_DNA"/>
</dbReference>
<dbReference type="Pfam" id="PF00005">
    <property type="entry name" value="ABC_tran"/>
    <property type="match status" value="1"/>
</dbReference>
<dbReference type="RefSeq" id="WP_377818161.1">
    <property type="nucleotide sequence ID" value="NZ_JBHSLU010000164.1"/>
</dbReference>
<evidence type="ECO:0000256" key="3">
    <source>
        <dbReference type="ARBA" id="ARBA00022840"/>
    </source>
</evidence>